<dbReference type="RefSeq" id="WP_208467180.1">
    <property type="nucleotide sequence ID" value="NZ_JAGFNS010000006.1"/>
</dbReference>
<organism evidence="1 2">
    <name type="scientific">Actinoplanes flavus</name>
    <dbReference type="NCBI Taxonomy" id="2820290"/>
    <lineage>
        <taxon>Bacteria</taxon>
        <taxon>Bacillati</taxon>
        <taxon>Actinomycetota</taxon>
        <taxon>Actinomycetes</taxon>
        <taxon>Micromonosporales</taxon>
        <taxon>Micromonosporaceae</taxon>
        <taxon>Actinoplanes</taxon>
    </lineage>
</organism>
<name>A0ABS3UGQ9_9ACTN</name>
<dbReference type="EMBL" id="JAGFNS010000006">
    <property type="protein sequence ID" value="MBO3737974.1"/>
    <property type="molecule type" value="Genomic_DNA"/>
</dbReference>
<gene>
    <name evidence="1" type="ORF">J5X75_10615</name>
</gene>
<reference evidence="1 2" key="1">
    <citation type="submission" date="2021-03" db="EMBL/GenBank/DDBJ databases">
        <title>Actinoplanes flavus sp. nov., a novel actinomycete isolated from Coconut Palm rhizosphere soil.</title>
        <authorList>
            <person name="Luo X."/>
        </authorList>
    </citation>
    <scope>NUCLEOTIDE SEQUENCE [LARGE SCALE GENOMIC DNA]</scope>
    <source>
        <strain evidence="1 2">NEAU-H7</strain>
    </source>
</reference>
<comment type="caution">
    <text evidence="1">The sequence shown here is derived from an EMBL/GenBank/DDBJ whole genome shotgun (WGS) entry which is preliminary data.</text>
</comment>
<proteinExistence type="predicted"/>
<keyword evidence="2" id="KW-1185">Reference proteome</keyword>
<dbReference type="PANTHER" id="PTHR13812">
    <property type="entry name" value="KETIMINE REDUCTASE MU-CRYSTALLIN"/>
    <property type="match status" value="1"/>
</dbReference>
<evidence type="ECO:0000313" key="2">
    <source>
        <dbReference type="Proteomes" id="UP000679690"/>
    </source>
</evidence>
<dbReference type="Gene3D" id="3.40.50.720">
    <property type="entry name" value="NAD(P)-binding Rossmann-like Domain"/>
    <property type="match status" value="1"/>
</dbReference>
<dbReference type="Proteomes" id="UP000679690">
    <property type="component" value="Unassembled WGS sequence"/>
</dbReference>
<dbReference type="InterPro" id="IPR036291">
    <property type="entry name" value="NAD(P)-bd_dom_sf"/>
</dbReference>
<sequence length="371" mass="38216">MIVLSAADVHALLTPAVCRDLMREALVALADGHVFLPLRTVVRPPALDGLIALMTTHLHGPRPAFGMKSVCVFPGNPRAGKDAHQGVVTLFDPDSGEPLAVINASAVTEIRTAAVSALATDLLARPEARILTIFGTGVQARSHLHALRPLRPFTEIRIVGRTPTSADHFAAAEGSSSSSESSATASAVFESSATASAAAECSAAASAASRDADAGVSDAAAGRPVVRAFTDPAAAARGADVIVTATTSADPVLFAEWVSPGTHVNAVGSSIPTAAEIDPHLLAAATLVADRRESLLNESGDYRRAAETGLIGPGHVHGELGEILTGRVPGRTRPDEITVFKSLGLAVEDVVVARHLYEQALTTGRGSHVTF</sequence>
<dbReference type="InterPro" id="IPR003462">
    <property type="entry name" value="ODC_Mu_crystall"/>
</dbReference>
<dbReference type="PANTHER" id="PTHR13812:SF19">
    <property type="entry name" value="KETIMINE REDUCTASE MU-CRYSTALLIN"/>
    <property type="match status" value="1"/>
</dbReference>
<protein>
    <submittedName>
        <fullName evidence="1">Ornithine cyclodeaminase family protein</fullName>
    </submittedName>
</protein>
<dbReference type="PIRSF" id="PIRSF001439">
    <property type="entry name" value="CryM"/>
    <property type="match status" value="1"/>
</dbReference>
<accession>A0ABS3UGQ9</accession>
<dbReference type="SUPFAM" id="SSF51735">
    <property type="entry name" value="NAD(P)-binding Rossmann-fold domains"/>
    <property type="match status" value="1"/>
</dbReference>
<evidence type="ECO:0000313" key="1">
    <source>
        <dbReference type="EMBL" id="MBO3737974.1"/>
    </source>
</evidence>
<dbReference type="Pfam" id="PF02423">
    <property type="entry name" value="OCD_Mu_crystall"/>
    <property type="match status" value="2"/>
</dbReference>